<dbReference type="Pfam" id="PF10973">
    <property type="entry name" value="DUF2799"/>
    <property type="match status" value="1"/>
</dbReference>
<dbReference type="InterPro" id="IPR021242">
    <property type="entry name" value="DUF2799"/>
</dbReference>
<evidence type="ECO:0000313" key="4">
    <source>
        <dbReference type="Proteomes" id="UP001308005"/>
    </source>
</evidence>
<protein>
    <submittedName>
        <fullName evidence="3">DUF2799 domain-containing protein</fullName>
    </submittedName>
</protein>
<feature type="signal peptide" evidence="2">
    <location>
        <begin position="1"/>
        <end position="18"/>
    </location>
</feature>
<evidence type="ECO:0000256" key="1">
    <source>
        <dbReference type="SAM" id="Coils"/>
    </source>
</evidence>
<evidence type="ECO:0000256" key="2">
    <source>
        <dbReference type="SAM" id="SignalP"/>
    </source>
</evidence>
<keyword evidence="1" id="KW-0175">Coiled coil</keyword>
<sequence>MKKTALLCGVAVALNACASLSPEECKTADWARLGYADAMKGAAAQLPDYVKDCAKAGVTPDPHAYMGGYDSGVKAFCTYEKGVEVGEQGRWVADLCNKPGLAEAFNQGLAKGKKRYEKQQEIDHKEDERSKLEQKLKDIKDGKVQSSVQELDLLYREKELLGKEIDVLKREKDAISP</sequence>
<comment type="caution">
    <text evidence="3">The sequence shown here is derived from an EMBL/GenBank/DDBJ whole genome shotgun (WGS) entry which is preliminary data.</text>
</comment>
<organism evidence="3 4">
    <name type="scientific">Candidatus Thiothrix phosphatis</name>
    <dbReference type="NCBI Taxonomy" id="3112415"/>
    <lineage>
        <taxon>Bacteria</taxon>
        <taxon>Pseudomonadati</taxon>
        <taxon>Pseudomonadota</taxon>
        <taxon>Gammaproteobacteria</taxon>
        <taxon>Thiotrichales</taxon>
        <taxon>Thiotrichaceae</taxon>
        <taxon>Thiothrix</taxon>
    </lineage>
</organism>
<name>A0ABU6CUR9_9GAMM</name>
<keyword evidence="4" id="KW-1185">Reference proteome</keyword>
<evidence type="ECO:0000313" key="3">
    <source>
        <dbReference type="EMBL" id="MEB4590555.1"/>
    </source>
</evidence>
<dbReference type="RefSeq" id="WP_324693912.1">
    <property type="nucleotide sequence ID" value="NZ_JAYMYJ010000047.1"/>
</dbReference>
<proteinExistence type="predicted"/>
<feature type="chain" id="PRO_5045726283" evidence="2">
    <location>
        <begin position="19"/>
        <end position="177"/>
    </location>
</feature>
<keyword evidence="2" id="KW-0732">Signal</keyword>
<dbReference type="Proteomes" id="UP001308005">
    <property type="component" value="Unassembled WGS sequence"/>
</dbReference>
<gene>
    <name evidence="3" type="ORF">VSS37_06150</name>
</gene>
<reference evidence="4" key="1">
    <citation type="submission" date="2023-07" db="EMBL/GenBank/DDBJ databases">
        <title>The carbon used by Thiothrix.</title>
        <authorList>
            <person name="Chen L."/>
        </authorList>
    </citation>
    <scope>NUCLEOTIDE SEQUENCE [LARGE SCALE GENOMIC DNA]</scope>
</reference>
<dbReference type="EMBL" id="JAYMYJ010000047">
    <property type="protein sequence ID" value="MEB4590555.1"/>
    <property type="molecule type" value="Genomic_DNA"/>
</dbReference>
<accession>A0ABU6CUR9</accession>
<reference evidence="3 4" key="2">
    <citation type="submission" date="2024-01" db="EMBL/GenBank/DDBJ databases">
        <authorList>
            <person name="Xie X."/>
        </authorList>
    </citation>
    <scope>NUCLEOTIDE SEQUENCE [LARGE SCALE GENOMIC DNA]</scope>
    <source>
        <strain evidence="3">SCUT-1</strain>
    </source>
</reference>
<feature type="coiled-coil region" evidence="1">
    <location>
        <begin position="115"/>
        <end position="171"/>
    </location>
</feature>